<evidence type="ECO:0000259" key="1">
    <source>
        <dbReference type="Pfam" id="PF00501"/>
    </source>
</evidence>
<evidence type="ECO:0008006" key="5">
    <source>
        <dbReference type="Google" id="ProtNLM"/>
    </source>
</evidence>
<evidence type="ECO:0000313" key="4">
    <source>
        <dbReference type="Proteomes" id="UP000660554"/>
    </source>
</evidence>
<dbReference type="GeneID" id="86958446"/>
<dbReference type="RefSeq" id="WP_191869317.1">
    <property type="nucleotide sequence ID" value="NZ_BMRU01000017.1"/>
</dbReference>
<gene>
    <name evidence="3" type="ORF">Scinn_47430</name>
</gene>
<dbReference type="InterPro" id="IPR042099">
    <property type="entry name" value="ANL_N_sf"/>
</dbReference>
<dbReference type="SUPFAM" id="SSF56801">
    <property type="entry name" value="Acetyl-CoA synthetase-like"/>
    <property type="match status" value="1"/>
</dbReference>
<dbReference type="EMBL" id="BNDV01000010">
    <property type="protein sequence ID" value="GHI15280.1"/>
    <property type="molecule type" value="Genomic_DNA"/>
</dbReference>
<dbReference type="PANTHER" id="PTHR45527:SF1">
    <property type="entry name" value="FATTY ACID SYNTHASE"/>
    <property type="match status" value="1"/>
</dbReference>
<feature type="domain" description="AMP-binding enzyme C-terminal" evidence="2">
    <location>
        <begin position="417"/>
        <end position="491"/>
    </location>
</feature>
<dbReference type="Pfam" id="PF00501">
    <property type="entry name" value="AMP-binding"/>
    <property type="match status" value="1"/>
</dbReference>
<name>A0ABQ3NR62_STRVG</name>
<accession>A0ABQ3NR62</accession>
<dbReference type="PROSITE" id="PS00455">
    <property type="entry name" value="AMP_BINDING"/>
    <property type="match status" value="1"/>
</dbReference>
<dbReference type="Proteomes" id="UP000660554">
    <property type="component" value="Unassembled WGS sequence"/>
</dbReference>
<feature type="domain" description="AMP-dependent synthetase/ligase" evidence="1">
    <location>
        <begin position="19"/>
        <end position="359"/>
    </location>
</feature>
<dbReference type="InterPro" id="IPR025110">
    <property type="entry name" value="AMP-bd_C"/>
</dbReference>
<dbReference type="InterPro" id="IPR020845">
    <property type="entry name" value="AMP-binding_CS"/>
</dbReference>
<sequence>MHTDDARGPRHSLVRPLIRAVRRDPAAVAVVDGGVARTYGELDRLSAEIAGGLAARGLGPDDVVAVHGERSWERCAAVLGAWRAGLGVVCVDPGMPAPRAARIARLCALLVRPDHTAPTGLGPAEVAFGELRGAPLEELREGTVGYVIPTSGSTGEPKSVAVPPSVLAALGDWHVRHWAHDRPPHTLQAASIGFDVGYEEIVTTWLAGAALVVVSDEERQDPFALMDLIREQRVARLFLPVVGLHALATAAVFEPDAMPDLREIAVAGERLVVNSEVREFCAAAGVALVNEYGPSETHVVTQYRLDPREAASWPEHPPIGGAVAGAELLREADGVLRPFAAGEEAELVVGGGSVGLGYLGDPELTATRFRTLPHRDGTPRRTYATGDVVRFDGADFHFVARADDQLKVSGYRVEPGEVEAVLGAVPGVRRAVVVTVEVAGSRRLAAVWTRTGADGPGPVELAAACAAQLPAYMVPRHFRPVEDLPVTANGKVDRTALRALFAPARTAV</sequence>
<protein>
    <recommendedName>
        <fullName evidence="5">AMP-dependent synthetase</fullName>
    </recommendedName>
</protein>
<dbReference type="Pfam" id="PF13193">
    <property type="entry name" value="AMP-binding_C"/>
    <property type="match status" value="1"/>
</dbReference>
<dbReference type="Gene3D" id="3.30.300.30">
    <property type="match status" value="1"/>
</dbReference>
<comment type="caution">
    <text evidence="3">The sequence shown here is derived from an EMBL/GenBank/DDBJ whole genome shotgun (WGS) entry which is preliminary data.</text>
</comment>
<reference evidence="4" key="1">
    <citation type="submission" date="2020-09" db="EMBL/GenBank/DDBJ databases">
        <title>Whole genome shotgun sequence of Streptomyces cinnamonensis NBRC 15873.</title>
        <authorList>
            <person name="Komaki H."/>
            <person name="Tamura T."/>
        </authorList>
    </citation>
    <scope>NUCLEOTIDE SEQUENCE [LARGE SCALE GENOMIC DNA]</scope>
    <source>
        <strain evidence="4">NBRC 15873</strain>
    </source>
</reference>
<evidence type="ECO:0000313" key="3">
    <source>
        <dbReference type="EMBL" id="GHI15280.1"/>
    </source>
</evidence>
<evidence type="ECO:0000259" key="2">
    <source>
        <dbReference type="Pfam" id="PF13193"/>
    </source>
</evidence>
<dbReference type="Gene3D" id="3.40.50.12780">
    <property type="entry name" value="N-terminal domain of ligase-like"/>
    <property type="match status" value="1"/>
</dbReference>
<proteinExistence type="predicted"/>
<organism evidence="3 4">
    <name type="scientific">Streptomyces virginiae</name>
    <name type="common">Streptomyces cinnamonensis</name>
    <dbReference type="NCBI Taxonomy" id="1961"/>
    <lineage>
        <taxon>Bacteria</taxon>
        <taxon>Bacillati</taxon>
        <taxon>Actinomycetota</taxon>
        <taxon>Actinomycetes</taxon>
        <taxon>Kitasatosporales</taxon>
        <taxon>Streptomycetaceae</taxon>
        <taxon>Streptomyces</taxon>
    </lineage>
</organism>
<dbReference type="InterPro" id="IPR000873">
    <property type="entry name" value="AMP-dep_synth/lig_dom"/>
</dbReference>
<keyword evidence="4" id="KW-1185">Reference proteome</keyword>
<dbReference type="InterPro" id="IPR045851">
    <property type="entry name" value="AMP-bd_C_sf"/>
</dbReference>
<dbReference type="PANTHER" id="PTHR45527">
    <property type="entry name" value="NONRIBOSOMAL PEPTIDE SYNTHETASE"/>
    <property type="match status" value="1"/>
</dbReference>